<accession>A0A9D4MSZ6</accession>
<keyword evidence="2" id="KW-1185">Reference proteome</keyword>
<evidence type="ECO:0000313" key="1">
    <source>
        <dbReference type="EMBL" id="KAH3882800.1"/>
    </source>
</evidence>
<evidence type="ECO:0000313" key="2">
    <source>
        <dbReference type="Proteomes" id="UP000828390"/>
    </source>
</evidence>
<comment type="caution">
    <text evidence="1">The sequence shown here is derived from an EMBL/GenBank/DDBJ whole genome shotgun (WGS) entry which is preliminary data.</text>
</comment>
<gene>
    <name evidence="1" type="ORF">DPMN_006745</name>
</gene>
<protein>
    <submittedName>
        <fullName evidence="1">Uncharacterized protein</fullName>
    </submittedName>
</protein>
<reference evidence="1" key="1">
    <citation type="journal article" date="2019" name="bioRxiv">
        <title>The Genome of the Zebra Mussel, Dreissena polymorpha: A Resource for Invasive Species Research.</title>
        <authorList>
            <person name="McCartney M.A."/>
            <person name="Auch B."/>
            <person name="Kono T."/>
            <person name="Mallez S."/>
            <person name="Zhang Y."/>
            <person name="Obille A."/>
            <person name="Becker A."/>
            <person name="Abrahante J.E."/>
            <person name="Garbe J."/>
            <person name="Badalamenti J.P."/>
            <person name="Herman A."/>
            <person name="Mangelson H."/>
            <person name="Liachko I."/>
            <person name="Sullivan S."/>
            <person name="Sone E.D."/>
            <person name="Koren S."/>
            <person name="Silverstein K.A.T."/>
            <person name="Beckman K.B."/>
            <person name="Gohl D.M."/>
        </authorList>
    </citation>
    <scope>NUCLEOTIDE SEQUENCE</scope>
    <source>
        <strain evidence="1">Duluth1</strain>
        <tissue evidence="1">Whole animal</tissue>
    </source>
</reference>
<dbReference type="Proteomes" id="UP000828390">
    <property type="component" value="Unassembled WGS sequence"/>
</dbReference>
<reference evidence="1" key="2">
    <citation type="submission" date="2020-11" db="EMBL/GenBank/DDBJ databases">
        <authorList>
            <person name="McCartney M.A."/>
            <person name="Auch B."/>
            <person name="Kono T."/>
            <person name="Mallez S."/>
            <person name="Becker A."/>
            <person name="Gohl D.M."/>
            <person name="Silverstein K.A.T."/>
            <person name="Koren S."/>
            <person name="Bechman K.B."/>
            <person name="Herman A."/>
            <person name="Abrahante J.E."/>
            <person name="Garbe J."/>
        </authorList>
    </citation>
    <scope>NUCLEOTIDE SEQUENCE</scope>
    <source>
        <strain evidence="1">Duluth1</strain>
        <tissue evidence="1">Whole animal</tissue>
    </source>
</reference>
<proteinExistence type="predicted"/>
<dbReference type="EMBL" id="JAIWYP010000001">
    <property type="protein sequence ID" value="KAH3882800.1"/>
    <property type="molecule type" value="Genomic_DNA"/>
</dbReference>
<organism evidence="1 2">
    <name type="scientific">Dreissena polymorpha</name>
    <name type="common">Zebra mussel</name>
    <name type="synonym">Mytilus polymorpha</name>
    <dbReference type="NCBI Taxonomy" id="45954"/>
    <lineage>
        <taxon>Eukaryota</taxon>
        <taxon>Metazoa</taxon>
        <taxon>Spiralia</taxon>
        <taxon>Lophotrochozoa</taxon>
        <taxon>Mollusca</taxon>
        <taxon>Bivalvia</taxon>
        <taxon>Autobranchia</taxon>
        <taxon>Heteroconchia</taxon>
        <taxon>Euheterodonta</taxon>
        <taxon>Imparidentia</taxon>
        <taxon>Neoheterodontei</taxon>
        <taxon>Myida</taxon>
        <taxon>Dreissenoidea</taxon>
        <taxon>Dreissenidae</taxon>
        <taxon>Dreissena</taxon>
    </lineage>
</organism>
<dbReference type="AlphaFoldDB" id="A0A9D4MSZ6"/>
<name>A0A9D4MSZ6_DREPO</name>
<sequence length="90" mass="9712">MLTVCNCSGSALSMSLTATDKGGRTGSSQVVVYVSDATTSSTTTTTYRCEVYYNSFHMQIKYDVGSTVSSSSVRLSFSPSFKHLIRGLIF</sequence>